<reference evidence="2 3" key="1">
    <citation type="submission" date="2018-11" db="EMBL/GenBank/DDBJ databases">
        <title>Whole genome sequence of Streptomyces chrestomyceticus NBRC 13444(T).</title>
        <authorList>
            <person name="Komaki H."/>
            <person name="Tamura T."/>
        </authorList>
    </citation>
    <scope>NUCLEOTIDE SEQUENCE [LARGE SCALE GENOMIC DNA]</scope>
    <source>
        <strain evidence="2 3">NBRC 13444</strain>
    </source>
</reference>
<evidence type="ECO:0000256" key="1">
    <source>
        <dbReference type="SAM" id="SignalP"/>
    </source>
</evidence>
<gene>
    <name evidence="2" type="ORF">OEIGOIKO_07708</name>
</gene>
<sequence length="449" mass="47204">MKIPVQTTAKTATALGAAGLALLTTMTPGAQARPATSHPPVTEAEIAAMAPEKQEKLLAPLRTLADAVARVGSGGKAADIYAGVRIDAPRGTVQVQLTDLSRAAAFRTAVSAADHRADTRRLVPVQAGQTRRALHAERDRLFAREKAGELPYTIHTVAVAADASSLEIAVDNPDAAARAAKAEAKARRQPSARSAAPAHEVPLVFKQGRRISSAARTWADVKWKDATPFIAGDVLTDGGQYCSAGLPTVRKKDNKPVMVTAAHCFANGTKIYTGSGATPAFGKFYDGLNGLTGNYTGTVNGVATGWDAELLIGAGNNAAVSETTSYRPLTSVAYSHNGDFVCHNGAASFFMKRETVCGIKVTNDDITYKLDTGWKVRGVEGTRLPGKPWAAAHGDSGALVFTPKGSVRQARGIVSALAGPYQTNAGNYLYWTEATDILNHFGLKLNPKT</sequence>
<dbReference type="InterPro" id="IPR009003">
    <property type="entry name" value="Peptidase_S1_PA"/>
</dbReference>
<accession>A0A7U9L2I3</accession>
<dbReference type="AlphaFoldDB" id="A0A7U9L2I3"/>
<keyword evidence="1" id="KW-0732">Signal</keyword>
<organism evidence="2 3">
    <name type="scientific">Streptomyces chrestomyceticus JCM 4735</name>
    <dbReference type="NCBI Taxonomy" id="1306181"/>
    <lineage>
        <taxon>Bacteria</taxon>
        <taxon>Bacillati</taxon>
        <taxon>Actinomycetota</taxon>
        <taxon>Actinomycetes</taxon>
        <taxon>Kitasatosporales</taxon>
        <taxon>Streptomycetaceae</taxon>
        <taxon>Streptomyces</taxon>
    </lineage>
</organism>
<evidence type="ECO:0000313" key="3">
    <source>
        <dbReference type="Proteomes" id="UP000287830"/>
    </source>
</evidence>
<feature type="chain" id="PRO_5031405586" description="Peptidase" evidence="1">
    <location>
        <begin position="33"/>
        <end position="449"/>
    </location>
</feature>
<protein>
    <recommendedName>
        <fullName evidence="4">Peptidase</fullName>
    </recommendedName>
</protein>
<proteinExistence type="predicted"/>
<evidence type="ECO:0008006" key="4">
    <source>
        <dbReference type="Google" id="ProtNLM"/>
    </source>
</evidence>
<evidence type="ECO:0000313" key="2">
    <source>
        <dbReference type="EMBL" id="GCD39851.1"/>
    </source>
</evidence>
<dbReference type="SUPFAM" id="SSF50494">
    <property type="entry name" value="Trypsin-like serine proteases"/>
    <property type="match status" value="1"/>
</dbReference>
<dbReference type="Gene3D" id="2.40.10.10">
    <property type="entry name" value="Trypsin-like serine proteases"/>
    <property type="match status" value="2"/>
</dbReference>
<dbReference type="EMBL" id="BHZC01000001">
    <property type="protein sequence ID" value="GCD39851.1"/>
    <property type="molecule type" value="Genomic_DNA"/>
</dbReference>
<dbReference type="Proteomes" id="UP000287830">
    <property type="component" value="Unassembled WGS sequence"/>
</dbReference>
<dbReference type="InterPro" id="IPR043504">
    <property type="entry name" value="Peptidase_S1_PA_chymotrypsin"/>
</dbReference>
<comment type="caution">
    <text evidence="2">The sequence shown here is derived from an EMBL/GenBank/DDBJ whole genome shotgun (WGS) entry which is preliminary data.</text>
</comment>
<feature type="signal peptide" evidence="1">
    <location>
        <begin position="1"/>
        <end position="32"/>
    </location>
</feature>
<name>A0A7U9L2I3_9ACTN</name>